<comment type="caution">
    <text evidence="4">The sequence shown here is derived from an EMBL/GenBank/DDBJ whole genome shotgun (WGS) entry which is preliminary data.</text>
</comment>
<reference evidence="4 5" key="1">
    <citation type="submission" date="2019-03" db="EMBL/GenBank/DDBJ databases">
        <title>Draft genome sequences of novel Actinobacteria.</title>
        <authorList>
            <person name="Sahin N."/>
            <person name="Ay H."/>
            <person name="Saygin H."/>
        </authorList>
    </citation>
    <scope>NUCLEOTIDE SEQUENCE [LARGE SCALE GENOMIC DNA]</scope>
    <source>
        <strain evidence="4 5">7K502</strain>
    </source>
</reference>
<dbReference type="Pfam" id="PF22483">
    <property type="entry name" value="Mu-transpos_C_2"/>
    <property type="match status" value="1"/>
</dbReference>
<sequence length="466" mass="51345">MTPRDIATGSADALMAARPRGRGVPRRRPGVQNPHRHRRPLRFVVAATVLERPTGGAVVEAFTAAIRHYGVPFEVLTDNGKQFTGRFTRPVPAEVLFERTCREYGVTHRLTKRRSPTTTGKIERWHQTLRRELLDEAGEFADIHAAQDALDAWIQSYNHDRPHQSLDMATPASLFRPRLRQTNTAVDQERPAPVDTADVELQGPSPITPPAAPAASNTALHNAVEIDVIVPTSGNVSLVGHQQLWLGKHFVGRLITVWADHRSVHVLLDGNHLKTVSSRLSDTHLQQLMMRGARPAGPAPAAPAPPRASLLPPATVIEVDRIVTRDGSTQLGGKYLYLDPQLAGAQVTLRLDGHLAHVIRDGQLVKTLPAPVDHDQRARLRGARITTEPLPPRPPSGSQHVQRRVPKDGVVMVARQRLRIGRTHAGKTVTILVEDTHFRVLDGSTELSVHPRNTQQPIRHFKAPAP</sequence>
<comment type="similarity">
    <text evidence="1">Belongs to the transposase IS21/IS408/IS1162 family.</text>
</comment>
<evidence type="ECO:0000259" key="3">
    <source>
        <dbReference type="PROSITE" id="PS50994"/>
    </source>
</evidence>
<feature type="region of interest" description="Disordered" evidence="2">
    <location>
        <begin position="1"/>
        <end position="37"/>
    </location>
</feature>
<dbReference type="InterPro" id="IPR001584">
    <property type="entry name" value="Integrase_cat-core"/>
</dbReference>
<protein>
    <submittedName>
        <fullName evidence="4">Transposase</fullName>
    </submittedName>
</protein>
<organism evidence="4 5">
    <name type="scientific">Saccharopolyspora elongata</name>
    <dbReference type="NCBI Taxonomy" id="2530387"/>
    <lineage>
        <taxon>Bacteria</taxon>
        <taxon>Bacillati</taxon>
        <taxon>Actinomycetota</taxon>
        <taxon>Actinomycetes</taxon>
        <taxon>Pseudonocardiales</taxon>
        <taxon>Pseudonocardiaceae</taxon>
        <taxon>Saccharopolyspora</taxon>
    </lineage>
</organism>
<dbReference type="PANTHER" id="PTHR35004:SF6">
    <property type="entry name" value="TRANSPOSASE"/>
    <property type="match status" value="1"/>
</dbReference>
<accession>A0A4R4Z141</accession>
<dbReference type="OrthoDB" id="3565217at2"/>
<evidence type="ECO:0000256" key="1">
    <source>
        <dbReference type="ARBA" id="ARBA00009277"/>
    </source>
</evidence>
<dbReference type="Gene3D" id="3.30.420.10">
    <property type="entry name" value="Ribonuclease H-like superfamily/Ribonuclease H"/>
    <property type="match status" value="1"/>
</dbReference>
<dbReference type="Proteomes" id="UP000294947">
    <property type="component" value="Unassembled WGS sequence"/>
</dbReference>
<dbReference type="InterPro" id="IPR054353">
    <property type="entry name" value="IstA-like_C"/>
</dbReference>
<dbReference type="Pfam" id="PF13683">
    <property type="entry name" value="rve_3"/>
    <property type="match status" value="1"/>
</dbReference>
<dbReference type="InterPro" id="IPR012337">
    <property type="entry name" value="RNaseH-like_sf"/>
</dbReference>
<dbReference type="PANTHER" id="PTHR35004">
    <property type="entry name" value="TRANSPOSASE RV3428C-RELATED"/>
    <property type="match status" value="1"/>
</dbReference>
<dbReference type="GO" id="GO:0015074">
    <property type="term" value="P:DNA integration"/>
    <property type="evidence" value="ECO:0007669"/>
    <property type="project" value="InterPro"/>
</dbReference>
<dbReference type="SUPFAM" id="SSF53098">
    <property type="entry name" value="Ribonuclease H-like"/>
    <property type="match status" value="1"/>
</dbReference>
<feature type="domain" description="Integrase catalytic" evidence="3">
    <location>
        <begin position="1"/>
        <end position="179"/>
    </location>
</feature>
<dbReference type="PROSITE" id="PS50994">
    <property type="entry name" value="INTEGRASE"/>
    <property type="match status" value="1"/>
</dbReference>
<name>A0A4R4Z141_9PSEU</name>
<dbReference type="GO" id="GO:0003676">
    <property type="term" value="F:nucleic acid binding"/>
    <property type="evidence" value="ECO:0007669"/>
    <property type="project" value="InterPro"/>
</dbReference>
<gene>
    <name evidence="4" type="ORF">E1288_16770</name>
</gene>
<keyword evidence="5" id="KW-1185">Reference proteome</keyword>
<dbReference type="EMBL" id="SMKW01000020">
    <property type="protein sequence ID" value="TDD50519.1"/>
    <property type="molecule type" value="Genomic_DNA"/>
</dbReference>
<evidence type="ECO:0000313" key="5">
    <source>
        <dbReference type="Proteomes" id="UP000294947"/>
    </source>
</evidence>
<dbReference type="InterPro" id="IPR036397">
    <property type="entry name" value="RNaseH_sf"/>
</dbReference>
<dbReference type="AlphaFoldDB" id="A0A4R4Z141"/>
<feature type="compositionally biased region" description="Basic residues" evidence="2">
    <location>
        <begin position="19"/>
        <end position="37"/>
    </location>
</feature>
<feature type="region of interest" description="Disordered" evidence="2">
    <location>
        <begin position="383"/>
        <end position="404"/>
    </location>
</feature>
<evidence type="ECO:0000256" key="2">
    <source>
        <dbReference type="SAM" id="MobiDB-lite"/>
    </source>
</evidence>
<proteinExistence type="inferred from homology"/>
<evidence type="ECO:0000313" key="4">
    <source>
        <dbReference type="EMBL" id="TDD50519.1"/>
    </source>
</evidence>